<dbReference type="STRING" id="452662.SJA_C1-26120"/>
<name>D4Z4B4_SPHIU</name>
<evidence type="ECO:0000313" key="1">
    <source>
        <dbReference type="EMBL" id="BAI97446.1"/>
    </source>
</evidence>
<proteinExistence type="predicted"/>
<keyword evidence="2" id="KW-1185">Reference proteome</keyword>
<dbReference type="eggNOG" id="ENOG50317R8">
    <property type="taxonomic scope" value="Bacteria"/>
</dbReference>
<dbReference type="RefSeq" id="WP_013040799.1">
    <property type="nucleotide sequence ID" value="NC_014006.1"/>
</dbReference>
<evidence type="ECO:0000313" key="2">
    <source>
        <dbReference type="Proteomes" id="UP000007753"/>
    </source>
</evidence>
<gene>
    <name evidence="1" type="ordered locus">SJA_C1-26120</name>
</gene>
<organism evidence="1 2">
    <name type="scientific">Sphingobium indicum (strain DSM 16413 / CCM 7287 / MTCC 6362 / UT26 / NBRC 101211 / UT26S)</name>
    <name type="common">Sphingobium japonicum</name>
    <dbReference type="NCBI Taxonomy" id="452662"/>
    <lineage>
        <taxon>Bacteria</taxon>
        <taxon>Pseudomonadati</taxon>
        <taxon>Pseudomonadota</taxon>
        <taxon>Alphaproteobacteria</taxon>
        <taxon>Sphingomonadales</taxon>
        <taxon>Sphingomonadaceae</taxon>
        <taxon>Sphingobium</taxon>
    </lineage>
</organism>
<evidence type="ECO:0008006" key="3">
    <source>
        <dbReference type="Google" id="ProtNLM"/>
    </source>
</evidence>
<sequence length="273" mass="30781">MLEYHLSGAITSELLIRDQPFELLRTDCDRDGYDLVIEANGIIRHIQLKGQVLRGTAREVTAHVNLATKPSACIIWMTYDPLTMRPVSYRFFGNPPGEKIPPLGDRIATHSRGKKKQRPDHRVIFAKRFEKVADLEELVDRLFGRRHPDISALIDHMAAQPEPTEPWLAAVRTGRFNAIPDDCDWESSAVLAHLIDGYALLEEQGRGEAGHFADEALSAAGKTGRWPGGASDLWIALFLEHRRWRFASPHEPDPGQRTLLDTLVRQLREALTS</sequence>
<dbReference type="KEGG" id="sjp:SJA_C1-26120"/>
<dbReference type="GeneID" id="29275832"/>
<dbReference type="EMBL" id="AP010803">
    <property type="protein sequence ID" value="BAI97446.1"/>
    <property type="molecule type" value="Genomic_DNA"/>
</dbReference>
<protein>
    <recommendedName>
        <fullName evidence="3">DUF4365 domain-containing protein</fullName>
    </recommendedName>
</protein>
<dbReference type="HOGENOM" id="CLU_1019044_0_0_5"/>
<dbReference type="AlphaFoldDB" id="D4Z4B4"/>
<reference evidence="1 2" key="1">
    <citation type="journal article" date="2010" name="J. Bacteriol.">
        <title>Complete genome sequence of the representative gamma-hexachlorocyclohexane-degrading bacterium Sphingobium japonicum UT26.</title>
        <authorList>
            <person name="Nagata Y."/>
            <person name="Ohtsubo Y."/>
            <person name="Endo R."/>
            <person name="Ichikawa N."/>
            <person name="Ankai A."/>
            <person name="Oguchi A."/>
            <person name="Fukui S."/>
            <person name="Fujita N."/>
            <person name="Tsuda M."/>
        </authorList>
    </citation>
    <scope>NUCLEOTIDE SEQUENCE [LARGE SCALE GENOMIC DNA]</scope>
    <source>
        <strain evidence="2">DSM 16413 / CCM 7287 / MTCC 6362 / UT26 / NBRC 101211 / UT26S</strain>
    </source>
</reference>
<accession>D4Z4B4</accession>
<dbReference type="Proteomes" id="UP000007753">
    <property type="component" value="Chromosome 1"/>
</dbReference>